<accession>A0A4R3V908</accession>
<evidence type="ECO:0000313" key="10">
    <source>
        <dbReference type="Proteomes" id="UP000294692"/>
    </source>
</evidence>
<dbReference type="Pfam" id="PF04403">
    <property type="entry name" value="PqiA"/>
    <property type="match status" value="2"/>
</dbReference>
<dbReference type="PANTHER" id="PTHR30462">
    <property type="entry name" value="INTERMEMBRANE TRANSPORT PROTEIN PQIB-RELATED"/>
    <property type="match status" value="1"/>
</dbReference>
<evidence type="ECO:0000256" key="6">
    <source>
        <dbReference type="ARBA" id="ARBA00023136"/>
    </source>
</evidence>
<evidence type="ECO:0000256" key="3">
    <source>
        <dbReference type="ARBA" id="ARBA00022519"/>
    </source>
</evidence>
<feature type="transmembrane region" description="Helical" evidence="8">
    <location>
        <begin position="94"/>
        <end position="120"/>
    </location>
</feature>
<protein>
    <submittedName>
        <fullName evidence="9">Paraquat-inducible protein A</fullName>
    </submittedName>
</protein>
<dbReference type="RefSeq" id="WP_132474339.1">
    <property type="nucleotide sequence ID" value="NZ_JBHRVM010000001.1"/>
</dbReference>
<feature type="transmembrane region" description="Helical" evidence="8">
    <location>
        <begin position="141"/>
        <end position="161"/>
    </location>
</feature>
<keyword evidence="2" id="KW-1003">Cell membrane</keyword>
<evidence type="ECO:0000256" key="1">
    <source>
        <dbReference type="ARBA" id="ARBA00004533"/>
    </source>
</evidence>
<organism evidence="9 10">
    <name type="scientific">Paracandidimonas soli</name>
    <dbReference type="NCBI Taxonomy" id="1917182"/>
    <lineage>
        <taxon>Bacteria</taxon>
        <taxon>Pseudomonadati</taxon>
        <taxon>Pseudomonadota</taxon>
        <taxon>Betaproteobacteria</taxon>
        <taxon>Burkholderiales</taxon>
        <taxon>Alcaligenaceae</taxon>
        <taxon>Paracandidimonas</taxon>
    </lineage>
</organism>
<dbReference type="GO" id="GO:0005886">
    <property type="term" value="C:plasma membrane"/>
    <property type="evidence" value="ECO:0007669"/>
    <property type="project" value="UniProtKB-SubCell"/>
</dbReference>
<dbReference type="OrthoDB" id="9800207at2"/>
<dbReference type="Proteomes" id="UP000294692">
    <property type="component" value="Unassembled WGS sequence"/>
</dbReference>
<feature type="transmembrane region" description="Helical" evidence="8">
    <location>
        <begin position="377"/>
        <end position="396"/>
    </location>
</feature>
<name>A0A4R3V908_9BURK</name>
<feature type="region of interest" description="Disordered" evidence="7">
    <location>
        <begin position="405"/>
        <end position="428"/>
    </location>
</feature>
<dbReference type="InterPro" id="IPR007498">
    <property type="entry name" value="PqiA-like"/>
</dbReference>
<evidence type="ECO:0000256" key="8">
    <source>
        <dbReference type="SAM" id="Phobius"/>
    </source>
</evidence>
<dbReference type="PANTHER" id="PTHR30462:SF3">
    <property type="entry name" value="INTERMEMBRANE TRANSPORT PROTEIN PQIA"/>
    <property type="match status" value="1"/>
</dbReference>
<sequence>MEGFHPRVACPHCGSMHERVPIAVRAQANCRQCGYVLYHRSSISLTGWIALVLAALMVFAIANLSPLGSLTLAGKEVHATLPQALRMTWVQGHIGLSLMTGLFAFLIPLTQLLFLLWALLCLAKGRLPWDFRHGMRILRHLAPWSMMPVLLLAIVVAIVKLAGMARLEPGPAIWAFAVLSILMTMLSRVTALSLWREAEDAGLAPVSGRRLKDRQMAASCSDCGYVQPAGLAHCGRCGARVHRRKPDSLSRAAALVVAATILYIPANILPVMWVRTPAGLSSHTIIGGVIELWQLGSWDLAVIVFIASVVVPMTKLLALSVLMLKRRWANAATQRQRTRLYELVEFIGQWSMLDVFVVVLLSAMADFPGISQVQAGSGAFSFGLVVVLTMLAALSFDPRKGWDARPAQAHSVPDAGRPVPGNRTGAAGRAIIPQITHDARQDD</sequence>
<keyword evidence="3" id="KW-0997">Cell inner membrane</keyword>
<evidence type="ECO:0000256" key="4">
    <source>
        <dbReference type="ARBA" id="ARBA00022692"/>
    </source>
</evidence>
<keyword evidence="4 8" id="KW-0812">Transmembrane</keyword>
<dbReference type="EMBL" id="SMBX01000002">
    <property type="protein sequence ID" value="TCV01646.1"/>
    <property type="molecule type" value="Genomic_DNA"/>
</dbReference>
<feature type="transmembrane region" description="Helical" evidence="8">
    <location>
        <begin position="300"/>
        <end position="322"/>
    </location>
</feature>
<keyword evidence="10" id="KW-1185">Reference proteome</keyword>
<keyword evidence="6 8" id="KW-0472">Membrane</keyword>
<comment type="subcellular location">
    <subcellularLocation>
        <location evidence="1">Cell inner membrane</location>
    </subcellularLocation>
</comment>
<proteinExistence type="predicted"/>
<evidence type="ECO:0000256" key="7">
    <source>
        <dbReference type="SAM" id="MobiDB-lite"/>
    </source>
</evidence>
<reference evidence="9 10" key="1">
    <citation type="submission" date="2019-03" db="EMBL/GenBank/DDBJ databases">
        <title>Genomic Encyclopedia of Type Strains, Phase IV (KMG-IV): sequencing the most valuable type-strain genomes for metagenomic binning, comparative biology and taxonomic classification.</title>
        <authorList>
            <person name="Goeker M."/>
        </authorList>
    </citation>
    <scope>NUCLEOTIDE SEQUENCE [LARGE SCALE GENOMIC DNA]</scope>
    <source>
        <strain evidence="9 10">DSM 100048</strain>
    </source>
</reference>
<keyword evidence="5 8" id="KW-1133">Transmembrane helix</keyword>
<feature type="transmembrane region" description="Helical" evidence="8">
    <location>
        <begin position="173"/>
        <end position="195"/>
    </location>
</feature>
<evidence type="ECO:0000256" key="5">
    <source>
        <dbReference type="ARBA" id="ARBA00022989"/>
    </source>
</evidence>
<comment type="caution">
    <text evidence="9">The sequence shown here is derived from an EMBL/GenBank/DDBJ whole genome shotgun (WGS) entry which is preliminary data.</text>
</comment>
<evidence type="ECO:0000256" key="2">
    <source>
        <dbReference type="ARBA" id="ARBA00022475"/>
    </source>
</evidence>
<dbReference type="InterPro" id="IPR051800">
    <property type="entry name" value="PqiA-PqiB_transport"/>
</dbReference>
<dbReference type="AlphaFoldDB" id="A0A4R3V908"/>
<feature type="transmembrane region" description="Helical" evidence="8">
    <location>
        <begin position="48"/>
        <end position="74"/>
    </location>
</feature>
<feature type="transmembrane region" description="Helical" evidence="8">
    <location>
        <begin position="343"/>
        <end position="365"/>
    </location>
</feature>
<evidence type="ECO:0000313" key="9">
    <source>
        <dbReference type="EMBL" id="TCV01646.1"/>
    </source>
</evidence>
<feature type="transmembrane region" description="Helical" evidence="8">
    <location>
        <begin position="252"/>
        <end position="273"/>
    </location>
</feature>
<gene>
    <name evidence="9" type="ORF">EV686_102359</name>
</gene>